<accession>A0A3Q3NB66</accession>
<keyword evidence="3 5" id="KW-0808">Transferase</keyword>
<evidence type="ECO:0000256" key="1">
    <source>
        <dbReference type="ARBA" id="ARBA00006547"/>
    </source>
</evidence>
<dbReference type="FunCoup" id="A0A3Q3NB66">
    <property type="interactions" value="29"/>
</dbReference>
<protein>
    <recommendedName>
        <fullName evidence="2">arylamine N-acetyltransferase</fullName>
        <ecNumber evidence="2">2.3.1.5</ecNumber>
    </recommendedName>
</protein>
<dbReference type="InterPro" id="IPR053710">
    <property type="entry name" value="Arylamine_NAT_domain_sf"/>
</dbReference>
<organism evidence="6 7">
    <name type="scientific">Labrus bergylta</name>
    <name type="common">ballan wrasse</name>
    <dbReference type="NCBI Taxonomy" id="56723"/>
    <lineage>
        <taxon>Eukaryota</taxon>
        <taxon>Metazoa</taxon>
        <taxon>Chordata</taxon>
        <taxon>Craniata</taxon>
        <taxon>Vertebrata</taxon>
        <taxon>Euteleostomi</taxon>
        <taxon>Actinopterygii</taxon>
        <taxon>Neopterygii</taxon>
        <taxon>Teleostei</taxon>
        <taxon>Neoteleostei</taxon>
        <taxon>Acanthomorphata</taxon>
        <taxon>Eupercaria</taxon>
        <taxon>Labriformes</taxon>
        <taxon>Labridae</taxon>
        <taxon>Labrus</taxon>
    </lineage>
</organism>
<evidence type="ECO:0000313" key="7">
    <source>
        <dbReference type="Proteomes" id="UP000261660"/>
    </source>
</evidence>
<dbReference type="AlphaFoldDB" id="A0A3Q3NB66"/>
<dbReference type="Gene3D" id="3.30.2140.20">
    <property type="match status" value="1"/>
</dbReference>
<dbReference type="PANTHER" id="PTHR11786">
    <property type="entry name" value="N-HYDROXYARYLAMINE O-ACETYLTRANSFERASE"/>
    <property type="match status" value="1"/>
</dbReference>
<dbReference type="Proteomes" id="UP000261660">
    <property type="component" value="Unplaced"/>
</dbReference>
<dbReference type="RefSeq" id="XP_020516874.1">
    <property type="nucleotide sequence ID" value="XM_020661218.3"/>
</dbReference>
<keyword evidence="7" id="KW-1185">Reference proteome</keyword>
<dbReference type="GO" id="GO:0004060">
    <property type="term" value="F:arylamine N-acetyltransferase activity"/>
    <property type="evidence" value="ECO:0007669"/>
    <property type="project" value="UniProtKB-EC"/>
</dbReference>
<proteinExistence type="inferred from homology"/>
<reference evidence="6" key="2">
    <citation type="submission" date="2025-09" db="UniProtKB">
        <authorList>
            <consortium name="Ensembl"/>
        </authorList>
    </citation>
    <scope>IDENTIFICATION</scope>
</reference>
<dbReference type="InterPro" id="IPR038765">
    <property type="entry name" value="Papain-like_cys_pep_sf"/>
</dbReference>
<dbReference type="EC" id="2.3.1.5" evidence="2"/>
<dbReference type="Ensembl" id="ENSLBET00000032740.1">
    <property type="protein sequence ID" value="ENSLBEP00000031315.1"/>
    <property type="gene ID" value="ENSLBEG00000023637.1"/>
</dbReference>
<dbReference type="FunFam" id="3.30.2140.20:FF:000001">
    <property type="entry name" value="Arylamine N-acetyltransferase 1"/>
    <property type="match status" value="1"/>
</dbReference>
<evidence type="ECO:0000256" key="4">
    <source>
        <dbReference type="ARBA" id="ARBA00023315"/>
    </source>
</evidence>
<dbReference type="PRINTS" id="PR01543">
    <property type="entry name" value="ANATRNSFRASE"/>
</dbReference>
<dbReference type="PANTHER" id="PTHR11786:SF8">
    <property type="entry name" value="ARYLAMINE N-ACETYLTRANSFERASE 1"/>
    <property type="match status" value="1"/>
</dbReference>
<dbReference type="SUPFAM" id="SSF54001">
    <property type="entry name" value="Cysteine proteinases"/>
    <property type="match status" value="1"/>
</dbReference>
<keyword evidence="4 5" id="KW-0012">Acyltransferase</keyword>
<dbReference type="GeneTree" id="ENSGT00390000012054"/>
<evidence type="ECO:0000256" key="3">
    <source>
        <dbReference type="ARBA" id="ARBA00022679"/>
    </source>
</evidence>
<dbReference type="STRING" id="56723.ENSLBEP00000031315"/>
<sequence length="290" mass="33406">MNLEEYFKRIGFHGSFEKPDLATLKLIHKQHTMSVPFENLNIHCGERIVLDLEVIFEKIVRNDRGGWCMENNFLFGWVLREMGYETFTCGSRVFSSVLNDFQTIESHLIHIVTIMGKRYLADVSFGVSSQIWEPLELVSGKDQPQPPGVFCLKEKGDFWVLEKTARKPEVLNPAFAKSNLVNKKDVHLIYGFELVPRDIDTFFEANNSLQTNPDSLFTNKSICSLQTPTGFRVLVGWTYSEVTFKPEKGVDIFNMRDITDDEIEPILQQKFNIKLLNRLQPANKKASYTL</sequence>
<dbReference type="RefSeq" id="XP_020516868.1">
    <property type="nucleotide sequence ID" value="XM_020661212.3"/>
</dbReference>
<evidence type="ECO:0000313" key="6">
    <source>
        <dbReference type="Ensembl" id="ENSLBEP00000031315.1"/>
    </source>
</evidence>
<dbReference type="InParanoid" id="A0A3Q3NB66"/>
<dbReference type="InterPro" id="IPR001447">
    <property type="entry name" value="Arylamine_N-AcTrfase"/>
</dbReference>
<dbReference type="Pfam" id="PF00797">
    <property type="entry name" value="Acetyltransf_2"/>
    <property type="match status" value="1"/>
</dbReference>
<name>A0A3Q3NB66_9LABR</name>
<comment type="similarity">
    <text evidence="1 5">Belongs to the arylamine N-acetyltransferase family.</text>
</comment>
<evidence type="ECO:0000256" key="5">
    <source>
        <dbReference type="RuleBase" id="RU003452"/>
    </source>
</evidence>
<dbReference type="OrthoDB" id="10260017at2759"/>
<reference evidence="6" key="1">
    <citation type="submission" date="2025-08" db="UniProtKB">
        <authorList>
            <consortium name="Ensembl"/>
        </authorList>
    </citation>
    <scope>IDENTIFICATION</scope>
</reference>
<dbReference type="GeneID" id="110005940"/>
<evidence type="ECO:0000256" key="2">
    <source>
        <dbReference type="ARBA" id="ARBA00012701"/>
    </source>
</evidence>